<accession>A0A6J4RF09</accession>
<dbReference type="Gene3D" id="3.90.1300.10">
    <property type="entry name" value="Amidase signature (AS) domain"/>
    <property type="match status" value="1"/>
</dbReference>
<evidence type="ECO:0000313" key="1">
    <source>
        <dbReference type="EMBL" id="CAA9472131.1"/>
    </source>
</evidence>
<dbReference type="InterPro" id="IPR036928">
    <property type="entry name" value="AS_sf"/>
</dbReference>
<dbReference type="EMBL" id="CADCVF010000082">
    <property type="protein sequence ID" value="CAA9472131.1"/>
    <property type="molecule type" value="Genomic_DNA"/>
</dbReference>
<name>A0A6J4RF09_9ACTN</name>
<organism evidence="1">
    <name type="scientific">uncultured Rubrobacteraceae bacterium</name>
    <dbReference type="NCBI Taxonomy" id="349277"/>
    <lineage>
        <taxon>Bacteria</taxon>
        <taxon>Bacillati</taxon>
        <taxon>Actinomycetota</taxon>
        <taxon>Rubrobacteria</taxon>
        <taxon>Rubrobacterales</taxon>
        <taxon>Rubrobacteraceae</taxon>
        <taxon>environmental samples</taxon>
    </lineage>
</organism>
<sequence length="164" mass="17714">MKQGAIIEEIGGEPARGSEGTDFQTWHDTYGVLQWAEIESRLGAWVEVAKSAFGPEASQNFDLVRSLDRCRVRPTTQRREEYFRRLRVFLGPNDLLCIPTPPASAPLKCTIALRGHASAGSDYYSRALSLTSVAGIGRLPQVSLPVAESSDGVPIGLSLLAADG</sequence>
<reference evidence="1" key="1">
    <citation type="submission" date="2020-02" db="EMBL/GenBank/DDBJ databases">
        <authorList>
            <person name="Meier V. D."/>
        </authorList>
    </citation>
    <scope>NUCLEOTIDE SEQUENCE</scope>
    <source>
        <strain evidence="1">AVDCRST_MAG58</strain>
    </source>
</reference>
<dbReference type="AlphaFoldDB" id="A0A6J4RF09"/>
<gene>
    <name evidence="1" type="ORF">AVDCRST_MAG58-4000</name>
</gene>
<dbReference type="SUPFAM" id="SSF75304">
    <property type="entry name" value="Amidase signature (AS) enzymes"/>
    <property type="match status" value="1"/>
</dbReference>
<dbReference type="PANTHER" id="PTHR46310:SF7">
    <property type="entry name" value="AMIDASE 1"/>
    <property type="match status" value="1"/>
</dbReference>
<proteinExistence type="predicted"/>
<protein>
    <submittedName>
        <fullName evidence="1">Uncharacterized protein</fullName>
    </submittedName>
</protein>
<dbReference type="PANTHER" id="PTHR46310">
    <property type="entry name" value="AMIDASE 1"/>
    <property type="match status" value="1"/>
</dbReference>